<proteinExistence type="predicted"/>
<comment type="caution">
    <text evidence="2">The sequence shown here is derived from an EMBL/GenBank/DDBJ whole genome shotgun (WGS) entry which is preliminary data.</text>
</comment>
<keyword evidence="1" id="KW-1133">Transmembrane helix</keyword>
<keyword evidence="1" id="KW-0812">Transmembrane</keyword>
<evidence type="ECO:0000256" key="1">
    <source>
        <dbReference type="SAM" id="Phobius"/>
    </source>
</evidence>
<accession>A0ABU9VSY9</accession>
<keyword evidence="3" id="KW-1185">Reference proteome</keyword>
<keyword evidence="1" id="KW-0472">Membrane</keyword>
<protein>
    <recommendedName>
        <fullName evidence="4">DUF4179 domain-containing protein</fullName>
    </recommendedName>
</protein>
<dbReference type="EMBL" id="JBCITM010000006">
    <property type="protein sequence ID" value="MEN1760251.1"/>
    <property type="molecule type" value="Genomic_DNA"/>
</dbReference>
<organism evidence="2 3">
    <name type="scientific">Anoxynatronum sibiricum</name>
    <dbReference type="NCBI Taxonomy" id="210623"/>
    <lineage>
        <taxon>Bacteria</taxon>
        <taxon>Bacillati</taxon>
        <taxon>Bacillota</taxon>
        <taxon>Clostridia</taxon>
        <taxon>Eubacteriales</taxon>
        <taxon>Clostridiaceae</taxon>
        <taxon>Anoxynatronum</taxon>
    </lineage>
</organism>
<dbReference type="RefSeq" id="WP_343185574.1">
    <property type="nucleotide sequence ID" value="NZ_JBCITM010000006.1"/>
</dbReference>
<reference evidence="2 3" key="1">
    <citation type="submission" date="2024-04" db="EMBL/GenBank/DDBJ databases">
        <title>Genome sequencing and metabolic network reconstruction of aminoacids and betaine degradation by Anoxynatronum sibiricum.</title>
        <authorList>
            <person name="Detkova E.N."/>
            <person name="Boltjanskaja Y.V."/>
            <person name="Mardanov A.V."/>
            <person name="Kevbrin V."/>
        </authorList>
    </citation>
    <scope>NUCLEOTIDE SEQUENCE [LARGE SCALE GENOMIC DNA]</scope>
    <source>
        <strain evidence="2 3">Z-7981</strain>
    </source>
</reference>
<evidence type="ECO:0000313" key="3">
    <source>
        <dbReference type="Proteomes" id="UP001407405"/>
    </source>
</evidence>
<sequence length="440" mass="49640">MTEKQLQAFMQQLDNDLLDEELHPSMSDLEIDVDAIRQKTFAKLNKERLKMKRKRLYPLLAASLVAVVCVSSVYASDISDFVKSFFPQKAIYSTIVAGEAFYLETPLPLDGSNKLETVMFTETSLEMTLTFPLAEDKLPEITIVTEEGHHYKPGGYGYEGDHLLLSFWNETDENYLFAPTNAFEMIIEENSYAVRLTESTSVVNNGEIKAAENTPIDWIRVGYQKTTDGVHLLTNFDDPELRLVNIGEPEYQDVTQMFINESETSIIGSSTSPMVKPLLGYDDENNVYPYSMVENAVGRPITQFQAQVPEGKRIQLKIPSLIVGYQKSFDSFDVTIPEMNEGIILDHEIDLQLQKMVLQHIKRTSSTTAELTFAVNTGGSNGVTVRDVDFYSKDVDSGESVWKGNTCTMTITFEEDMASASFDVNWPNFEVKGDWTLMIE</sequence>
<gene>
    <name evidence="2" type="ORF">AAIG11_07195</name>
</gene>
<feature type="transmembrane region" description="Helical" evidence="1">
    <location>
        <begin position="56"/>
        <end position="75"/>
    </location>
</feature>
<dbReference type="Proteomes" id="UP001407405">
    <property type="component" value="Unassembled WGS sequence"/>
</dbReference>
<name>A0ABU9VSY9_9CLOT</name>
<evidence type="ECO:0000313" key="2">
    <source>
        <dbReference type="EMBL" id="MEN1760251.1"/>
    </source>
</evidence>
<evidence type="ECO:0008006" key="4">
    <source>
        <dbReference type="Google" id="ProtNLM"/>
    </source>
</evidence>